<protein>
    <recommendedName>
        <fullName evidence="4">Pectinesterase inhibitor domain-containing protein</fullName>
    </recommendedName>
</protein>
<dbReference type="Proteomes" id="UP001153076">
    <property type="component" value="Unassembled WGS sequence"/>
</dbReference>
<feature type="region of interest" description="Disordered" evidence="2">
    <location>
        <begin position="34"/>
        <end position="122"/>
    </location>
</feature>
<organism evidence="5 6">
    <name type="scientific">Carnegiea gigantea</name>
    <dbReference type="NCBI Taxonomy" id="171969"/>
    <lineage>
        <taxon>Eukaryota</taxon>
        <taxon>Viridiplantae</taxon>
        <taxon>Streptophyta</taxon>
        <taxon>Embryophyta</taxon>
        <taxon>Tracheophyta</taxon>
        <taxon>Spermatophyta</taxon>
        <taxon>Magnoliopsida</taxon>
        <taxon>eudicotyledons</taxon>
        <taxon>Gunneridae</taxon>
        <taxon>Pentapetalae</taxon>
        <taxon>Caryophyllales</taxon>
        <taxon>Cactineae</taxon>
        <taxon>Cactaceae</taxon>
        <taxon>Cactoideae</taxon>
        <taxon>Echinocereeae</taxon>
        <taxon>Carnegiea</taxon>
    </lineage>
</organism>
<sequence>MVRIFCILPSVLALVLFPHVTVAYNARVLESATTPASGSGAAPAPAHGPGSTGSPRPSESTSHAGAPSTPASYVEIPNMHQIGAPQSQQNKPDFASKAKAPSSSANQNNQTQSKGGQGQTQNPAIEEACAVTQNKQLCIDSLKAEPLSASADLKSLAFISLNVTKNEANKISEWLYNQLDDPELGAGIQQAYTDCAEQYTDAVAQVEDSMLAFFANAYNDIEVWMNTAIGNAGTCDEALKTGNALQTMGNRNEVFKQQCHNSLAIISKLMKQALAAAGAGGKRWPRVSHACRGGCGSGEHGAAGGGGIVVVYVCYDWNVVRVRCKLQVTTLAIDWKGDTRNAGPVRRPHARVAVRESRVRDIGEGKQIARGGGKCNDGEEVGEERDNNEAGVKRNCRSLGVKGGELPASR</sequence>
<dbReference type="EMBL" id="JAKOGI010000949">
    <property type="protein sequence ID" value="KAJ8428998.1"/>
    <property type="molecule type" value="Genomic_DNA"/>
</dbReference>
<keyword evidence="1 3" id="KW-0732">Signal</keyword>
<reference evidence="5" key="1">
    <citation type="submission" date="2022-04" db="EMBL/GenBank/DDBJ databases">
        <title>Carnegiea gigantea Genome sequencing and assembly v2.</title>
        <authorList>
            <person name="Copetti D."/>
            <person name="Sanderson M.J."/>
            <person name="Burquez A."/>
            <person name="Wojciechowski M.F."/>
        </authorList>
    </citation>
    <scope>NUCLEOTIDE SEQUENCE</scope>
    <source>
        <strain evidence="5">SGP5-SGP5p</strain>
        <tissue evidence="5">Aerial part</tissue>
    </source>
</reference>
<dbReference type="NCBIfam" id="TIGR01614">
    <property type="entry name" value="PME_inhib"/>
    <property type="match status" value="1"/>
</dbReference>
<dbReference type="OrthoDB" id="841681at2759"/>
<dbReference type="InterPro" id="IPR035513">
    <property type="entry name" value="Invertase/methylesterase_inhib"/>
</dbReference>
<evidence type="ECO:0000313" key="5">
    <source>
        <dbReference type="EMBL" id="KAJ8428998.1"/>
    </source>
</evidence>
<feature type="chain" id="PRO_5040229829" description="Pectinesterase inhibitor domain-containing protein" evidence="3">
    <location>
        <begin position="24"/>
        <end position="410"/>
    </location>
</feature>
<gene>
    <name evidence="5" type="ORF">Cgig2_025665</name>
</gene>
<proteinExistence type="predicted"/>
<feature type="domain" description="Pectinesterase inhibitor" evidence="4">
    <location>
        <begin position="120"/>
        <end position="265"/>
    </location>
</feature>
<accession>A0A9Q1Q4K1</accession>
<comment type="caution">
    <text evidence="5">The sequence shown here is derived from an EMBL/GenBank/DDBJ whole genome shotgun (WGS) entry which is preliminary data.</text>
</comment>
<dbReference type="AlphaFoldDB" id="A0A9Q1Q4K1"/>
<dbReference type="GO" id="GO:0004857">
    <property type="term" value="F:enzyme inhibitor activity"/>
    <property type="evidence" value="ECO:0007669"/>
    <property type="project" value="InterPro"/>
</dbReference>
<dbReference type="PANTHER" id="PTHR31080:SF296">
    <property type="entry name" value="OS05G0360900 PROTEIN"/>
    <property type="match status" value="1"/>
</dbReference>
<dbReference type="SUPFAM" id="SSF101148">
    <property type="entry name" value="Plant invertase/pectin methylesterase inhibitor"/>
    <property type="match status" value="1"/>
</dbReference>
<evidence type="ECO:0000256" key="2">
    <source>
        <dbReference type="SAM" id="MobiDB-lite"/>
    </source>
</evidence>
<dbReference type="InterPro" id="IPR006501">
    <property type="entry name" value="Pectinesterase_inhib_dom"/>
</dbReference>
<dbReference type="PANTHER" id="PTHR31080">
    <property type="entry name" value="PECTINESTERASE INHIBITOR-LIKE"/>
    <property type="match status" value="1"/>
</dbReference>
<keyword evidence="6" id="KW-1185">Reference proteome</keyword>
<feature type="compositionally biased region" description="Low complexity" evidence="2">
    <location>
        <begin position="34"/>
        <end position="55"/>
    </location>
</feature>
<dbReference type="InterPro" id="IPR051955">
    <property type="entry name" value="PME_Inhibitor"/>
</dbReference>
<evidence type="ECO:0000256" key="1">
    <source>
        <dbReference type="ARBA" id="ARBA00022729"/>
    </source>
</evidence>
<evidence type="ECO:0000259" key="4">
    <source>
        <dbReference type="SMART" id="SM00856"/>
    </source>
</evidence>
<feature type="region of interest" description="Disordered" evidence="2">
    <location>
        <begin position="367"/>
        <end position="389"/>
    </location>
</feature>
<feature type="compositionally biased region" description="Low complexity" evidence="2">
    <location>
        <begin position="95"/>
        <end position="122"/>
    </location>
</feature>
<dbReference type="Pfam" id="PF04043">
    <property type="entry name" value="PMEI"/>
    <property type="match status" value="1"/>
</dbReference>
<evidence type="ECO:0000256" key="3">
    <source>
        <dbReference type="SAM" id="SignalP"/>
    </source>
</evidence>
<dbReference type="SMART" id="SM00856">
    <property type="entry name" value="PMEI"/>
    <property type="match status" value="1"/>
</dbReference>
<dbReference type="Gene3D" id="1.20.140.40">
    <property type="entry name" value="Invertase/pectin methylesterase inhibitor family protein"/>
    <property type="match status" value="1"/>
</dbReference>
<name>A0A9Q1Q4K1_9CARY</name>
<evidence type="ECO:0000313" key="6">
    <source>
        <dbReference type="Proteomes" id="UP001153076"/>
    </source>
</evidence>
<feature type="signal peptide" evidence="3">
    <location>
        <begin position="1"/>
        <end position="23"/>
    </location>
</feature>